<name>A0ABQ2CV38_9DEIO</name>
<dbReference type="Proteomes" id="UP000632222">
    <property type="component" value="Unassembled WGS sequence"/>
</dbReference>
<evidence type="ECO:0000313" key="2">
    <source>
        <dbReference type="EMBL" id="GGJ23768.1"/>
    </source>
</evidence>
<sequence length="152" mass="18015">MSGSLKAYLKKFWMWSLPLAWLLLEHLTLKSRVLLEVPFLTAGKTTVSFYGFPLPFQHYSMISSRSFNVYLLPFLLDLLVYVLVVGLLTYPLQPYFKRIREPYRYGFYLFLWAWVLWTVFVNHSMDYFSLLPKYEVMQVYGGELHVGVPRGH</sequence>
<reference evidence="3" key="1">
    <citation type="journal article" date="2019" name="Int. J. Syst. Evol. Microbiol.">
        <title>The Global Catalogue of Microorganisms (GCM) 10K type strain sequencing project: providing services to taxonomists for standard genome sequencing and annotation.</title>
        <authorList>
            <consortium name="The Broad Institute Genomics Platform"/>
            <consortium name="The Broad Institute Genome Sequencing Center for Infectious Disease"/>
            <person name="Wu L."/>
            <person name="Ma J."/>
        </authorList>
    </citation>
    <scope>NUCLEOTIDE SEQUENCE [LARGE SCALE GENOMIC DNA]</scope>
    <source>
        <strain evidence="3">JCM 14370</strain>
    </source>
</reference>
<accession>A0ABQ2CV38</accession>
<evidence type="ECO:0000313" key="3">
    <source>
        <dbReference type="Proteomes" id="UP000632222"/>
    </source>
</evidence>
<dbReference type="EMBL" id="BMOD01000002">
    <property type="protein sequence ID" value="GGJ23768.1"/>
    <property type="molecule type" value="Genomic_DNA"/>
</dbReference>
<evidence type="ECO:0000256" key="1">
    <source>
        <dbReference type="SAM" id="Phobius"/>
    </source>
</evidence>
<organism evidence="2 3">
    <name type="scientific">Deinococcus roseus</name>
    <dbReference type="NCBI Taxonomy" id="392414"/>
    <lineage>
        <taxon>Bacteria</taxon>
        <taxon>Thermotogati</taxon>
        <taxon>Deinococcota</taxon>
        <taxon>Deinococci</taxon>
        <taxon>Deinococcales</taxon>
        <taxon>Deinococcaceae</taxon>
        <taxon>Deinococcus</taxon>
    </lineage>
</organism>
<keyword evidence="3" id="KW-1185">Reference proteome</keyword>
<dbReference type="RefSeq" id="WP_189000074.1">
    <property type="nucleotide sequence ID" value="NZ_BMOD01000002.1"/>
</dbReference>
<keyword evidence="1" id="KW-0472">Membrane</keyword>
<keyword evidence="1" id="KW-1133">Transmembrane helix</keyword>
<proteinExistence type="predicted"/>
<feature type="transmembrane region" description="Helical" evidence="1">
    <location>
        <begin position="70"/>
        <end position="93"/>
    </location>
</feature>
<protein>
    <submittedName>
        <fullName evidence="2">Uncharacterized protein</fullName>
    </submittedName>
</protein>
<gene>
    <name evidence="2" type="ORF">GCM10008938_07440</name>
</gene>
<comment type="caution">
    <text evidence="2">The sequence shown here is derived from an EMBL/GenBank/DDBJ whole genome shotgun (WGS) entry which is preliminary data.</text>
</comment>
<feature type="transmembrane region" description="Helical" evidence="1">
    <location>
        <begin position="12"/>
        <end position="29"/>
    </location>
</feature>
<keyword evidence="1" id="KW-0812">Transmembrane</keyword>
<feature type="transmembrane region" description="Helical" evidence="1">
    <location>
        <begin position="105"/>
        <end position="125"/>
    </location>
</feature>